<feature type="compositionally biased region" description="Basic and acidic residues" evidence="1">
    <location>
        <begin position="223"/>
        <end position="233"/>
    </location>
</feature>
<name>A0A5Q2RM69_9ACTN</name>
<keyword evidence="2" id="KW-1133">Transmembrane helix</keyword>
<dbReference type="AlphaFoldDB" id="A0A5Q2RM69"/>
<dbReference type="InterPro" id="IPR018392">
    <property type="entry name" value="LysM"/>
</dbReference>
<keyword evidence="5" id="KW-1185">Reference proteome</keyword>
<dbReference type="CDD" id="cd00118">
    <property type="entry name" value="LysM"/>
    <property type="match status" value="1"/>
</dbReference>
<dbReference type="Gene3D" id="3.10.350.10">
    <property type="entry name" value="LysM domain"/>
    <property type="match status" value="1"/>
</dbReference>
<keyword evidence="2" id="KW-0472">Membrane</keyword>
<evidence type="ECO:0000259" key="3">
    <source>
        <dbReference type="Pfam" id="PF01476"/>
    </source>
</evidence>
<reference evidence="4 5" key="1">
    <citation type="submission" date="2019-11" db="EMBL/GenBank/DDBJ databases">
        <authorList>
            <person name="He Y."/>
        </authorList>
    </citation>
    <scope>NUCLEOTIDE SEQUENCE [LARGE SCALE GENOMIC DNA]</scope>
    <source>
        <strain evidence="4 5">SCSIO 58843</strain>
    </source>
</reference>
<evidence type="ECO:0000313" key="5">
    <source>
        <dbReference type="Proteomes" id="UP000334019"/>
    </source>
</evidence>
<feature type="transmembrane region" description="Helical" evidence="2">
    <location>
        <begin position="67"/>
        <end position="89"/>
    </location>
</feature>
<feature type="region of interest" description="Disordered" evidence="1">
    <location>
        <begin position="148"/>
        <end position="241"/>
    </location>
</feature>
<protein>
    <submittedName>
        <fullName evidence="4">LysM peptidoglycan-binding domain-containing protein</fullName>
    </submittedName>
</protein>
<dbReference type="Pfam" id="PF01476">
    <property type="entry name" value="LysM"/>
    <property type="match status" value="1"/>
</dbReference>
<feature type="domain" description="LysM" evidence="3">
    <location>
        <begin position="242"/>
        <end position="304"/>
    </location>
</feature>
<evidence type="ECO:0000313" key="4">
    <source>
        <dbReference type="EMBL" id="QGG95661.1"/>
    </source>
</evidence>
<dbReference type="Proteomes" id="UP000334019">
    <property type="component" value="Chromosome"/>
</dbReference>
<sequence length="306" mass="31183">MTHPLDVHRLTAVGTLLAALAVLAASDGAIPSAPLDPSSWPSWWASTDPALAVGAVLRAGATGAAGYLLLVTVLDLLASAVGLHALARLARRMAPAAWRAVVLRPVAAGALALPVLAAPGVGPLLPTPASAEGAAPESADADRPVLTMTWAGSPDAPPTTLDPTPPSTAPAPPDVDATTTTTAPRPPIDVPPPTISMLPPPTTSPPPATDVPEPAPSTAPAHPAEERADDRPADAGSADGHHVVVRGDSFWRIAERHLRAAHGREPTSAEVGAYWRRLIAANEDRLPAPGNPDLIYAGMRLVLPAV</sequence>
<organism evidence="4 5">
    <name type="scientific">Actinomarinicola tropica</name>
    <dbReference type="NCBI Taxonomy" id="2789776"/>
    <lineage>
        <taxon>Bacteria</taxon>
        <taxon>Bacillati</taxon>
        <taxon>Actinomycetota</taxon>
        <taxon>Acidimicrobiia</taxon>
        <taxon>Acidimicrobiales</taxon>
        <taxon>Iamiaceae</taxon>
        <taxon>Actinomarinicola</taxon>
    </lineage>
</organism>
<keyword evidence="2" id="KW-0812">Transmembrane</keyword>
<feature type="transmembrane region" description="Helical" evidence="2">
    <location>
        <begin position="101"/>
        <end position="121"/>
    </location>
</feature>
<accession>A0A5Q2RM69</accession>
<dbReference type="KEGG" id="atq:GH723_11450"/>
<feature type="compositionally biased region" description="Pro residues" evidence="1">
    <location>
        <begin position="184"/>
        <end position="217"/>
    </location>
</feature>
<gene>
    <name evidence="4" type="ORF">GH723_11450</name>
</gene>
<evidence type="ECO:0000256" key="1">
    <source>
        <dbReference type="SAM" id="MobiDB-lite"/>
    </source>
</evidence>
<dbReference type="RefSeq" id="WP_153759767.1">
    <property type="nucleotide sequence ID" value="NZ_CP045851.1"/>
</dbReference>
<dbReference type="InterPro" id="IPR036779">
    <property type="entry name" value="LysM_dom_sf"/>
</dbReference>
<feature type="compositionally biased region" description="Low complexity" evidence="1">
    <location>
        <begin position="174"/>
        <end position="183"/>
    </location>
</feature>
<evidence type="ECO:0000256" key="2">
    <source>
        <dbReference type="SAM" id="Phobius"/>
    </source>
</evidence>
<feature type="compositionally biased region" description="Pro residues" evidence="1">
    <location>
        <begin position="163"/>
        <end position="173"/>
    </location>
</feature>
<dbReference type="EMBL" id="CP045851">
    <property type="protein sequence ID" value="QGG95661.1"/>
    <property type="molecule type" value="Genomic_DNA"/>
</dbReference>
<proteinExistence type="predicted"/>